<dbReference type="InterPro" id="IPR008557">
    <property type="entry name" value="PhoX"/>
</dbReference>
<proteinExistence type="predicted"/>
<organism evidence="2 3">
    <name type="scientific">Streptomonospora halophila</name>
    <dbReference type="NCBI Taxonomy" id="427369"/>
    <lineage>
        <taxon>Bacteria</taxon>
        <taxon>Bacillati</taxon>
        <taxon>Actinomycetota</taxon>
        <taxon>Actinomycetes</taxon>
        <taxon>Streptosporangiales</taxon>
        <taxon>Nocardiopsidaceae</taxon>
        <taxon>Streptomonospora</taxon>
    </lineage>
</organism>
<dbReference type="RefSeq" id="WP_345555508.1">
    <property type="nucleotide sequence ID" value="NZ_BAABIK010000003.1"/>
</dbReference>
<dbReference type="PANTHER" id="PTHR35399">
    <property type="entry name" value="SLR8030 PROTEIN"/>
    <property type="match status" value="1"/>
</dbReference>
<protein>
    <submittedName>
        <fullName evidence="2">PhoX family phosphatase</fullName>
    </submittedName>
</protein>
<dbReference type="EMBL" id="BAABIK010000003">
    <property type="protein sequence ID" value="GAA4930631.1"/>
    <property type="molecule type" value="Genomic_DNA"/>
</dbReference>
<comment type="caution">
    <text evidence="2">The sequence shown here is derived from an EMBL/GenBank/DDBJ whole genome shotgun (WGS) entry which is preliminary data.</text>
</comment>
<evidence type="ECO:0000256" key="1">
    <source>
        <dbReference type="SAM" id="MobiDB-lite"/>
    </source>
</evidence>
<accession>A0ABP9G6K6</accession>
<name>A0ABP9G6K6_9ACTN</name>
<dbReference type="PANTHER" id="PTHR35399:SF2">
    <property type="entry name" value="DUF839 DOMAIN-CONTAINING PROTEIN"/>
    <property type="match status" value="1"/>
</dbReference>
<dbReference type="InterPro" id="IPR006311">
    <property type="entry name" value="TAT_signal"/>
</dbReference>
<dbReference type="PROSITE" id="PS51318">
    <property type="entry name" value="TAT"/>
    <property type="match status" value="1"/>
</dbReference>
<keyword evidence="3" id="KW-1185">Reference proteome</keyword>
<evidence type="ECO:0000313" key="3">
    <source>
        <dbReference type="Proteomes" id="UP001499993"/>
    </source>
</evidence>
<sequence>MHPETPNTPPLSELAERRLSRRTAMAGGLAAAAGAFFGTAAPAAADAPGGAGGAAAHGPRRRLLGFEPVEPGVADEVVLPDGYEYHVLFPWGHPIVPSGPAFSEDAGNSAADQARQAGDHHDGMWYFPLRGSRSGLLCVNHEATTERLLHTGGEADWTPEKTAKSMAAHGVSVIEVEQGRRGEWRLAESRYARRVTMSTPAEITGPAAGHALMRTGADPEGVRVLGTLNNCASGPTPWHTYLTCEETTNKYFYPGEEAPPAGSPQERYGIGSESPYPWYTTDERFDMRAEPNEYLRFGWVVEVDPFDPESAPKKRTALGRMEHENAVVVRGRRGEAVVYMGDDSQFDYFYKFVGAEPIGRARAHGRSPLDEGTLYVARFEEDGSGAWLPLVHGEPGLTEADGFADQAEVLVYTRLAADAAGATPMDRPEWCTVQPGTGAVFFTCTNNTARTETVNPANPRLDNRYGHIMKIDEHRGPAAEKFDWDVFLLAGDEASGATVPPDQAFGSPDGLWFDADGRLWIQTDGTQPQVDGADQNNQMLAADTRRGDIRRFLVGPPDCEITGITATPDGRSLFVNIQHPGDSGTPEDPRAGSNWPDFSRTGRPRSATIVITREDGGVIGG</sequence>
<feature type="region of interest" description="Disordered" evidence="1">
    <location>
        <begin position="579"/>
        <end position="606"/>
    </location>
</feature>
<dbReference type="Pfam" id="PF05787">
    <property type="entry name" value="PhoX"/>
    <property type="match status" value="1"/>
</dbReference>
<dbReference type="Proteomes" id="UP001499993">
    <property type="component" value="Unassembled WGS sequence"/>
</dbReference>
<evidence type="ECO:0000313" key="2">
    <source>
        <dbReference type="EMBL" id="GAA4930631.1"/>
    </source>
</evidence>
<gene>
    <name evidence="2" type="ORF">GCM10023224_07970</name>
</gene>
<reference evidence="3" key="1">
    <citation type="journal article" date="2019" name="Int. J. Syst. Evol. Microbiol.">
        <title>The Global Catalogue of Microorganisms (GCM) 10K type strain sequencing project: providing services to taxonomists for standard genome sequencing and annotation.</title>
        <authorList>
            <consortium name="The Broad Institute Genomics Platform"/>
            <consortium name="The Broad Institute Genome Sequencing Center for Infectious Disease"/>
            <person name="Wu L."/>
            <person name="Ma J."/>
        </authorList>
    </citation>
    <scope>NUCLEOTIDE SEQUENCE [LARGE SCALE GENOMIC DNA]</scope>
    <source>
        <strain evidence="3">JCM 18123</strain>
    </source>
</reference>
<dbReference type="SUPFAM" id="SSF63829">
    <property type="entry name" value="Calcium-dependent phosphotriesterase"/>
    <property type="match status" value="1"/>
</dbReference>